<evidence type="ECO:0000313" key="3">
    <source>
        <dbReference type="Proteomes" id="UP000886845"/>
    </source>
</evidence>
<organism evidence="2 3">
    <name type="scientific">Candidatus Spyradenecus faecavium</name>
    <dbReference type="NCBI Taxonomy" id="2840947"/>
    <lineage>
        <taxon>Bacteria</taxon>
        <taxon>Pseudomonadati</taxon>
        <taxon>Lentisphaerota</taxon>
        <taxon>Lentisphaeria</taxon>
        <taxon>Lentisphaerales</taxon>
        <taxon>Lentisphaeraceae</taxon>
        <taxon>Lentisphaeraceae incertae sedis</taxon>
        <taxon>Candidatus Spyradenecus</taxon>
    </lineage>
</organism>
<protein>
    <submittedName>
        <fullName evidence="2">Sugar transferase</fullName>
    </submittedName>
</protein>
<feature type="non-terminal residue" evidence="2">
    <location>
        <position position="63"/>
    </location>
</feature>
<dbReference type="AlphaFoldDB" id="A0A9D1T2Z1"/>
<proteinExistence type="predicted"/>
<reference evidence="2" key="2">
    <citation type="journal article" date="2021" name="PeerJ">
        <title>Extensive microbial diversity within the chicken gut microbiome revealed by metagenomics and culture.</title>
        <authorList>
            <person name="Gilroy R."/>
            <person name="Ravi A."/>
            <person name="Getino M."/>
            <person name="Pursley I."/>
            <person name="Horton D.L."/>
            <person name="Alikhan N.F."/>
            <person name="Baker D."/>
            <person name="Gharbi K."/>
            <person name="Hall N."/>
            <person name="Watson M."/>
            <person name="Adriaenssens E.M."/>
            <person name="Foster-Nyarko E."/>
            <person name="Jarju S."/>
            <person name="Secka A."/>
            <person name="Antonio M."/>
            <person name="Oren A."/>
            <person name="Chaudhuri R.R."/>
            <person name="La Ragione R."/>
            <person name="Hildebrand F."/>
            <person name="Pallen M.J."/>
        </authorList>
    </citation>
    <scope>NUCLEOTIDE SEQUENCE</scope>
    <source>
        <strain evidence="2">35461</strain>
    </source>
</reference>
<dbReference type="Proteomes" id="UP000886845">
    <property type="component" value="Unassembled WGS sequence"/>
</dbReference>
<gene>
    <name evidence="2" type="ORF">IAC79_01490</name>
</gene>
<name>A0A9D1T2Z1_9BACT</name>
<accession>A0A9D1T2Z1</accession>
<comment type="caution">
    <text evidence="2">The sequence shown here is derived from an EMBL/GenBank/DDBJ whole genome shotgun (WGS) entry which is preliminary data.</text>
</comment>
<dbReference type="EMBL" id="DVOR01000048">
    <property type="protein sequence ID" value="HIV08773.1"/>
    <property type="molecule type" value="Genomic_DNA"/>
</dbReference>
<keyword evidence="2" id="KW-0808">Transferase</keyword>
<evidence type="ECO:0000259" key="1">
    <source>
        <dbReference type="Pfam" id="PF02397"/>
    </source>
</evidence>
<dbReference type="Pfam" id="PF02397">
    <property type="entry name" value="Bac_transf"/>
    <property type="match status" value="1"/>
</dbReference>
<reference evidence="2" key="1">
    <citation type="submission" date="2020-10" db="EMBL/GenBank/DDBJ databases">
        <authorList>
            <person name="Gilroy R."/>
        </authorList>
    </citation>
    <scope>NUCLEOTIDE SEQUENCE</scope>
    <source>
        <strain evidence="2">35461</strain>
    </source>
</reference>
<feature type="domain" description="Bacterial sugar transferase" evidence="1">
    <location>
        <begin position="6"/>
        <end position="59"/>
    </location>
</feature>
<evidence type="ECO:0000313" key="2">
    <source>
        <dbReference type="EMBL" id="HIV08773.1"/>
    </source>
</evidence>
<dbReference type="GO" id="GO:0016740">
    <property type="term" value="F:transferase activity"/>
    <property type="evidence" value="ECO:0007669"/>
    <property type="project" value="UniProtKB-KW"/>
</dbReference>
<sequence length="63" mass="6831">MPRALELLIVLLTAPLWGCLMGAVALALLPGGRPLLFKQVRPGLHGRPFTILKFRTMRPGPGT</sequence>
<dbReference type="InterPro" id="IPR003362">
    <property type="entry name" value="Bact_transf"/>
</dbReference>